<sequence length="60" mass="6296">MRIQRVIDPLAVGLGWGFSGCCEVDDPGVQAISADEVAAKPPSPAAALSSERRSSIRSRN</sequence>
<keyword evidence="3" id="KW-1185">Reference proteome</keyword>
<evidence type="ECO:0000313" key="3">
    <source>
        <dbReference type="Proteomes" id="UP000613840"/>
    </source>
</evidence>
<evidence type="ECO:0000256" key="1">
    <source>
        <dbReference type="SAM" id="MobiDB-lite"/>
    </source>
</evidence>
<accession>A0A917W7F9</accession>
<comment type="caution">
    <text evidence="2">The sequence shown here is derived from an EMBL/GenBank/DDBJ whole genome shotgun (WGS) entry which is preliminary data.</text>
</comment>
<gene>
    <name evidence="2" type="ORF">GCM10011575_35450</name>
</gene>
<evidence type="ECO:0008006" key="4">
    <source>
        <dbReference type="Google" id="ProtNLM"/>
    </source>
</evidence>
<proteinExistence type="predicted"/>
<dbReference type="AlphaFoldDB" id="A0A917W7F9"/>
<dbReference type="Proteomes" id="UP000613840">
    <property type="component" value="Unassembled WGS sequence"/>
</dbReference>
<dbReference type="PROSITE" id="PS51257">
    <property type="entry name" value="PROKAR_LIPOPROTEIN"/>
    <property type="match status" value="1"/>
</dbReference>
<evidence type="ECO:0000313" key="2">
    <source>
        <dbReference type="EMBL" id="GGL74029.1"/>
    </source>
</evidence>
<reference evidence="2" key="1">
    <citation type="journal article" date="2014" name="Int. J. Syst. Evol. Microbiol.">
        <title>Complete genome sequence of Corynebacterium casei LMG S-19264T (=DSM 44701T), isolated from a smear-ripened cheese.</title>
        <authorList>
            <consortium name="US DOE Joint Genome Institute (JGI-PGF)"/>
            <person name="Walter F."/>
            <person name="Albersmeier A."/>
            <person name="Kalinowski J."/>
            <person name="Ruckert C."/>
        </authorList>
    </citation>
    <scope>NUCLEOTIDE SEQUENCE</scope>
    <source>
        <strain evidence="2">CGMCC 4.7306</strain>
    </source>
</reference>
<protein>
    <recommendedName>
        <fullName evidence="4">Lipoprotein</fullName>
    </recommendedName>
</protein>
<dbReference type="EMBL" id="BMMZ01000010">
    <property type="protein sequence ID" value="GGL74029.1"/>
    <property type="molecule type" value="Genomic_DNA"/>
</dbReference>
<name>A0A917W7F9_9ACTN</name>
<reference evidence="2" key="2">
    <citation type="submission" date="2020-09" db="EMBL/GenBank/DDBJ databases">
        <authorList>
            <person name="Sun Q."/>
            <person name="Zhou Y."/>
        </authorList>
    </citation>
    <scope>NUCLEOTIDE SEQUENCE</scope>
    <source>
        <strain evidence="2">CGMCC 4.7306</strain>
    </source>
</reference>
<organism evidence="2 3">
    <name type="scientific">Microlunatus endophyticus</name>
    <dbReference type="NCBI Taxonomy" id="1716077"/>
    <lineage>
        <taxon>Bacteria</taxon>
        <taxon>Bacillati</taxon>
        <taxon>Actinomycetota</taxon>
        <taxon>Actinomycetes</taxon>
        <taxon>Propionibacteriales</taxon>
        <taxon>Propionibacteriaceae</taxon>
        <taxon>Microlunatus</taxon>
    </lineage>
</organism>
<feature type="region of interest" description="Disordered" evidence="1">
    <location>
        <begin position="36"/>
        <end position="60"/>
    </location>
</feature>